<name>A0A1B6G5G6_9HEMI</name>
<evidence type="ECO:0000313" key="1">
    <source>
        <dbReference type="EMBL" id="JAS57676.1"/>
    </source>
</evidence>
<dbReference type="EMBL" id="GECZ01012093">
    <property type="protein sequence ID" value="JAS57676.1"/>
    <property type="molecule type" value="Transcribed_RNA"/>
</dbReference>
<evidence type="ECO:0008006" key="2">
    <source>
        <dbReference type="Google" id="ProtNLM"/>
    </source>
</evidence>
<accession>A0A1B6G5G6</accession>
<proteinExistence type="predicted"/>
<feature type="non-terminal residue" evidence="1">
    <location>
        <position position="105"/>
    </location>
</feature>
<dbReference type="AlphaFoldDB" id="A0A1B6G5G6"/>
<organism evidence="1">
    <name type="scientific">Cuerna arida</name>
    <dbReference type="NCBI Taxonomy" id="1464854"/>
    <lineage>
        <taxon>Eukaryota</taxon>
        <taxon>Metazoa</taxon>
        <taxon>Ecdysozoa</taxon>
        <taxon>Arthropoda</taxon>
        <taxon>Hexapoda</taxon>
        <taxon>Insecta</taxon>
        <taxon>Pterygota</taxon>
        <taxon>Neoptera</taxon>
        <taxon>Paraneoptera</taxon>
        <taxon>Hemiptera</taxon>
        <taxon>Auchenorrhyncha</taxon>
        <taxon>Membracoidea</taxon>
        <taxon>Cicadellidae</taxon>
        <taxon>Cicadellinae</taxon>
        <taxon>Proconiini</taxon>
        <taxon>Cuerna</taxon>
    </lineage>
</organism>
<reference evidence="1" key="1">
    <citation type="submission" date="2015-11" db="EMBL/GenBank/DDBJ databases">
        <title>De novo transcriptome assembly of four potential Pierce s Disease insect vectors from Arizona vineyards.</title>
        <authorList>
            <person name="Tassone E.E."/>
        </authorList>
    </citation>
    <scope>NUCLEOTIDE SEQUENCE</scope>
</reference>
<gene>
    <name evidence="1" type="ORF">g.49991</name>
</gene>
<protein>
    <recommendedName>
        <fullName evidence="2">Dynein heavy chain linker domain-containing protein</fullName>
    </recommendedName>
</protein>
<sequence>IGKQVETMKNNLMTSVDSMVAELERFRLCWDQLKPKEDCLSTSDTLQSGLAAIRTKRAEWDLLVAAAEKLRDDHRQFQMVVPEFPQCEQIEADLRHYEETWALYD</sequence>
<feature type="non-terminal residue" evidence="1">
    <location>
        <position position="1"/>
    </location>
</feature>